<proteinExistence type="predicted"/>
<dbReference type="EMBL" id="UGXG01000002">
    <property type="protein sequence ID" value="SUG45739.1"/>
    <property type="molecule type" value="Genomic_DNA"/>
</dbReference>
<dbReference type="Pfam" id="PF02518">
    <property type="entry name" value="HATPase_c"/>
    <property type="match status" value="1"/>
</dbReference>
<dbReference type="InterPro" id="IPR050428">
    <property type="entry name" value="TCS_sensor_his_kinase"/>
</dbReference>
<keyword evidence="8 14" id="KW-0418">Kinase</keyword>
<dbReference type="PANTHER" id="PTHR45436:SF14">
    <property type="entry name" value="SENSOR PROTEIN QSEC"/>
    <property type="match status" value="1"/>
</dbReference>
<dbReference type="PANTHER" id="PTHR45436">
    <property type="entry name" value="SENSOR HISTIDINE KINASE YKOH"/>
    <property type="match status" value="1"/>
</dbReference>
<dbReference type="PROSITE" id="PS50109">
    <property type="entry name" value="HIS_KIN"/>
    <property type="match status" value="1"/>
</dbReference>
<dbReference type="InterPro" id="IPR003594">
    <property type="entry name" value="HATPase_dom"/>
</dbReference>
<protein>
    <recommendedName>
        <fullName evidence="3">histidine kinase</fullName>
        <ecNumber evidence="3">2.7.13.3</ecNumber>
    </recommendedName>
</protein>
<sequence>MAKISLEELLQSAVMDIYHPAQQANIDVRLQLNAHNVIRTGQPLLLSLLVRNLLDNAIRYSPQGSVVDVTLNNRSFTVRDNGPGVAPEVLTHIGERFYRPPGQSVTGSGLGLSIVRRIATLHGMTVSFGNAAEGGFEAVVRLVAKSFT</sequence>
<evidence type="ECO:0000256" key="6">
    <source>
        <dbReference type="ARBA" id="ARBA00022692"/>
    </source>
</evidence>
<evidence type="ECO:0000256" key="5">
    <source>
        <dbReference type="ARBA" id="ARBA00022679"/>
    </source>
</evidence>
<dbReference type="GO" id="GO:0005886">
    <property type="term" value="C:plasma membrane"/>
    <property type="evidence" value="ECO:0007669"/>
    <property type="project" value="TreeGrafter"/>
</dbReference>
<keyword evidence="9" id="KW-0067">ATP-binding</keyword>
<evidence type="ECO:0000313" key="14">
    <source>
        <dbReference type="EMBL" id="SUG45739.1"/>
    </source>
</evidence>
<evidence type="ECO:0000256" key="4">
    <source>
        <dbReference type="ARBA" id="ARBA00022553"/>
    </source>
</evidence>
<feature type="domain" description="Histidine kinase" evidence="13">
    <location>
        <begin position="1"/>
        <end position="146"/>
    </location>
</feature>
<dbReference type="AlphaFoldDB" id="A0A379T888"/>
<evidence type="ECO:0000313" key="15">
    <source>
        <dbReference type="Proteomes" id="UP000254741"/>
    </source>
</evidence>
<evidence type="ECO:0000256" key="3">
    <source>
        <dbReference type="ARBA" id="ARBA00012438"/>
    </source>
</evidence>
<dbReference type="Proteomes" id="UP000254741">
    <property type="component" value="Unassembled WGS sequence"/>
</dbReference>
<keyword evidence="6" id="KW-0812">Transmembrane</keyword>
<comment type="subcellular location">
    <subcellularLocation>
        <location evidence="2">Membrane</location>
        <topology evidence="2">Multi-pass membrane protein</topology>
    </subcellularLocation>
</comment>
<evidence type="ECO:0000256" key="7">
    <source>
        <dbReference type="ARBA" id="ARBA00022741"/>
    </source>
</evidence>
<dbReference type="EC" id="2.7.13.3" evidence="3"/>
<dbReference type="GO" id="GO:0000160">
    <property type="term" value="P:phosphorelay signal transduction system"/>
    <property type="evidence" value="ECO:0007669"/>
    <property type="project" value="UniProtKB-KW"/>
</dbReference>
<keyword evidence="11" id="KW-0902">Two-component regulatory system</keyword>
<evidence type="ECO:0000256" key="2">
    <source>
        <dbReference type="ARBA" id="ARBA00004141"/>
    </source>
</evidence>
<evidence type="ECO:0000259" key="13">
    <source>
        <dbReference type="PROSITE" id="PS50109"/>
    </source>
</evidence>
<evidence type="ECO:0000256" key="10">
    <source>
        <dbReference type="ARBA" id="ARBA00022989"/>
    </source>
</evidence>
<evidence type="ECO:0000256" key="8">
    <source>
        <dbReference type="ARBA" id="ARBA00022777"/>
    </source>
</evidence>
<comment type="catalytic activity">
    <reaction evidence="1">
        <text>ATP + protein L-histidine = ADP + protein N-phospho-L-histidine.</text>
        <dbReference type="EC" id="2.7.13.3"/>
    </reaction>
</comment>
<dbReference type="InterPro" id="IPR005467">
    <property type="entry name" value="His_kinase_dom"/>
</dbReference>
<organism evidence="14 15">
    <name type="scientific">Salmonella enterica subsp. arizonae</name>
    <dbReference type="NCBI Taxonomy" id="59203"/>
    <lineage>
        <taxon>Bacteria</taxon>
        <taxon>Pseudomonadati</taxon>
        <taxon>Pseudomonadota</taxon>
        <taxon>Gammaproteobacteria</taxon>
        <taxon>Enterobacterales</taxon>
        <taxon>Enterobacteriaceae</taxon>
        <taxon>Salmonella</taxon>
    </lineage>
</organism>
<keyword evidence="4" id="KW-0597">Phosphoprotein</keyword>
<dbReference type="GO" id="GO:0004673">
    <property type="term" value="F:protein histidine kinase activity"/>
    <property type="evidence" value="ECO:0007669"/>
    <property type="project" value="UniProtKB-EC"/>
</dbReference>
<name>A0A379T888_SALER</name>
<dbReference type="FunFam" id="3.30.565.10:FF:000055">
    <property type="entry name" value="Two-component sensor histidine kinase"/>
    <property type="match status" value="1"/>
</dbReference>
<accession>A0A379T888</accession>
<keyword evidence="5 14" id="KW-0808">Transferase</keyword>
<keyword evidence="12" id="KW-0472">Membrane</keyword>
<gene>
    <name evidence="14" type="primary">qseC_1</name>
    <name evidence="14" type="ORF">NCTC8297_00931</name>
</gene>
<dbReference type="Gene3D" id="3.30.565.10">
    <property type="entry name" value="Histidine kinase-like ATPase, C-terminal domain"/>
    <property type="match status" value="1"/>
</dbReference>
<dbReference type="InterPro" id="IPR004358">
    <property type="entry name" value="Sig_transdc_His_kin-like_C"/>
</dbReference>
<evidence type="ECO:0000256" key="9">
    <source>
        <dbReference type="ARBA" id="ARBA00022840"/>
    </source>
</evidence>
<dbReference type="SMART" id="SM00387">
    <property type="entry name" value="HATPase_c"/>
    <property type="match status" value="1"/>
</dbReference>
<dbReference type="InterPro" id="IPR036890">
    <property type="entry name" value="HATPase_C_sf"/>
</dbReference>
<keyword evidence="10" id="KW-1133">Transmembrane helix</keyword>
<reference evidence="14 15" key="1">
    <citation type="submission" date="2018-06" db="EMBL/GenBank/DDBJ databases">
        <authorList>
            <consortium name="Pathogen Informatics"/>
            <person name="Doyle S."/>
        </authorList>
    </citation>
    <scope>NUCLEOTIDE SEQUENCE [LARGE SCALE GENOMIC DNA]</scope>
    <source>
        <strain evidence="14 15">NCTC8297</strain>
    </source>
</reference>
<keyword evidence="7" id="KW-0547">Nucleotide-binding</keyword>
<dbReference type="GO" id="GO:0005524">
    <property type="term" value="F:ATP binding"/>
    <property type="evidence" value="ECO:0007669"/>
    <property type="project" value="UniProtKB-KW"/>
</dbReference>
<dbReference type="SUPFAM" id="SSF55874">
    <property type="entry name" value="ATPase domain of HSP90 chaperone/DNA topoisomerase II/histidine kinase"/>
    <property type="match status" value="1"/>
</dbReference>
<dbReference type="PRINTS" id="PR00344">
    <property type="entry name" value="BCTRLSENSOR"/>
</dbReference>
<evidence type="ECO:0000256" key="12">
    <source>
        <dbReference type="ARBA" id="ARBA00023136"/>
    </source>
</evidence>
<evidence type="ECO:0000256" key="1">
    <source>
        <dbReference type="ARBA" id="ARBA00000085"/>
    </source>
</evidence>
<evidence type="ECO:0000256" key="11">
    <source>
        <dbReference type="ARBA" id="ARBA00023012"/>
    </source>
</evidence>